<dbReference type="InterPro" id="IPR036388">
    <property type="entry name" value="WH-like_DNA-bd_sf"/>
</dbReference>
<feature type="domain" description="HTH luxR-type" evidence="1">
    <location>
        <begin position="751"/>
        <end position="813"/>
    </location>
</feature>
<dbReference type="Pfam" id="PF00196">
    <property type="entry name" value="GerE"/>
    <property type="match status" value="1"/>
</dbReference>
<dbReference type="PANTHER" id="PTHR47691">
    <property type="entry name" value="REGULATOR-RELATED"/>
    <property type="match status" value="1"/>
</dbReference>
<dbReference type="Gene3D" id="1.10.10.10">
    <property type="entry name" value="Winged helix-like DNA-binding domain superfamily/Winged helix DNA-binding domain"/>
    <property type="match status" value="1"/>
</dbReference>
<dbReference type="EMBL" id="NSDM01000036">
    <property type="protein sequence ID" value="MDQ2589272.1"/>
    <property type="molecule type" value="Genomic_DNA"/>
</dbReference>
<organism evidence="2 3">
    <name type="scientific">Saccharothrix yanglingensis</name>
    <dbReference type="NCBI Taxonomy" id="659496"/>
    <lineage>
        <taxon>Bacteria</taxon>
        <taxon>Bacillati</taxon>
        <taxon>Actinomycetota</taxon>
        <taxon>Actinomycetes</taxon>
        <taxon>Pseudonocardiales</taxon>
        <taxon>Pseudonocardiaceae</taxon>
        <taxon>Saccharothrix</taxon>
    </lineage>
</organism>
<dbReference type="InterPro" id="IPR016032">
    <property type="entry name" value="Sig_transdc_resp-reg_C-effctor"/>
</dbReference>
<dbReference type="InterPro" id="IPR027417">
    <property type="entry name" value="P-loop_NTPase"/>
</dbReference>
<dbReference type="SUPFAM" id="SSF46894">
    <property type="entry name" value="C-terminal effector domain of the bipartite response regulators"/>
    <property type="match status" value="1"/>
</dbReference>
<sequence>MLRGRDRQRVAVDAVLDRARAGRGGVLVLHGEAGSGRTSLLRAARHAAADFTPDSRRTLLCVDDAHRLDLTWLLDVLPELEDEPVAVLVAADRPLPGLPGVEVDPLDHATSVRVLRDLLPGLPGELADDVARTACGNPLALVELARSLTSAQLGGAEPPPDVLPPGSTSRARLRARFDALTPDARRALGLVLVDDELDVDTLVRLPGLSVAAVQEAAALMDPRPLVRSTLVAELPLAERYEAHAALAGSLPDGPRRTWHRAVLAAGPRDGQADVLAEAAARARDRGDFAAAARDHQRAATLTTAPDLRARRLLSAAADHWRRGLPHRARTILREAVPLSDHAEPRALADLVRGGIEVGNGLPDVAARRLLRAAGELVGANRGLAVTALGFAGEAAAVAGDHVLHAEIADLAVAWRTADEPAESRLTLDHLIGTAASYAGRHDEALPALRSVVELAERLPDAKSKIWGGHAAYVLGDAAKAHALADRGVTAARESGLTTLVPWALTYRALAALMVDQHELALTAAFEGVHAATAAGQHNAVADHLMVLALLAALRGDADTALHRIDAAADQVRQRGLGRSGTVGAWASTCVDLTRDRPADALRRMRTASVRGVHAGIRALAAPDIVEAAVRSGHPDTADRALHRYEKWAHSTGTASRVALSHRCRALISDGPGADEHFTEAIRLHQVGGTPLELAKTELFYANRLRRNRKPRQARELLHDAVHHFEHYEADHWADRARAELRATGEPAEGPTGSRVADLTPQQRQIAHLVAEGATNREVAERLFLSRRTVEHHLRNIFTRLDIRSRVELVKFLD</sequence>
<dbReference type="InterPro" id="IPR000792">
    <property type="entry name" value="Tscrpt_reg_LuxR_C"/>
</dbReference>
<proteinExistence type="predicted"/>
<dbReference type="CDD" id="cd06170">
    <property type="entry name" value="LuxR_C_like"/>
    <property type="match status" value="1"/>
</dbReference>
<dbReference type="PRINTS" id="PR00038">
    <property type="entry name" value="HTHLUXR"/>
</dbReference>
<gene>
    <name evidence="2" type="ORF">CKY47_36190</name>
</gene>
<dbReference type="Proteomes" id="UP001225605">
    <property type="component" value="Unassembled WGS sequence"/>
</dbReference>
<protein>
    <recommendedName>
        <fullName evidence="1">HTH luxR-type domain-containing protein</fullName>
    </recommendedName>
</protein>
<accession>A0ABU0XB45</accession>
<dbReference type="PANTHER" id="PTHR47691:SF3">
    <property type="entry name" value="HTH-TYPE TRANSCRIPTIONAL REGULATOR RV0890C-RELATED"/>
    <property type="match status" value="1"/>
</dbReference>
<name>A0ABU0XB45_9PSEU</name>
<evidence type="ECO:0000313" key="2">
    <source>
        <dbReference type="EMBL" id="MDQ2589272.1"/>
    </source>
</evidence>
<dbReference type="SUPFAM" id="SSF48452">
    <property type="entry name" value="TPR-like"/>
    <property type="match status" value="1"/>
</dbReference>
<dbReference type="PROSITE" id="PS00622">
    <property type="entry name" value="HTH_LUXR_1"/>
    <property type="match status" value="1"/>
</dbReference>
<keyword evidence="3" id="KW-1185">Reference proteome</keyword>
<dbReference type="SUPFAM" id="SSF52540">
    <property type="entry name" value="P-loop containing nucleoside triphosphate hydrolases"/>
    <property type="match status" value="1"/>
</dbReference>
<dbReference type="PROSITE" id="PS50043">
    <property type="entry name" value="HTH_LUXR_2"/>
    <property type="match status" value="1"/>
</dbReference>
<evidence type="ECO:0000259" key="1">
    <source>
        <dbReference type="PROSITE" id="PS50043"/>
    </source>
</evidence>
<evidence type="ECO:0000313" key="3">
    <source>
        <dbReference type="Proteomes" id="UP001225605"/>
    </source>
</evidence>
<dbReference type="InterPro" id="IPR011990">
    <property type="entry name" value="TPR-like_helical_dom_sf"/>
</dbReference>
<reference evidence="2 3" key="1">
    <citation type="submission" date="2017-06" db="EMBL/GenBank/DDBJ databases">
        <title>Cultured bacterium strain Saccharothrix yanglingensis Hhs.015.</title>
        <authorList>
            <person name="Xia Y."/>
        </authorList>
    </citation>
    <scope>NUCLEOTIDE SEQUENCE [LARGE SCALE GENOMIC DNA]</scope>
    <source>
        <strain evidence="2 3">Hhs.015</strain>
    </source>
</reference>
<dbReference type="RefSeq" id="WP_306750969.1">
    <property type="nucleotide sequence ID" value="NZ_NSDM01000036.1"/>
</dbReference>
<comment type="caution">
    <text evidence="2">The sequence shown here is derived from an EMBL/GenBank/DDBJ whole genome shotgun (WGS) entry which is preliminary data.</text>
</comment>
<dbReference type="SMART" id="SM00421">
    <property type="entry name" value="HTH_LUXR"/>
    <property type="match status" value="1"/>
</dbReference>